<dbReference type="InterPro" id="IPR049278">
    <property type="entry name" value="MS_channel_C"/>
</dbReference>
<feature type="transmembrane region" description="Helical" evidence="7">
    <location>
        <begin position="240"/>
        <end position="258"/>
    </location>
</feature>
<accession>A0A846N2M4</accession>
<dbReference type="EMBL" id="JAASRM010000001">
    <property type="protein sequence ID" value="NIK89863.1"/>
    <property type="molecule type" value="Genomic_DNA"/>
</dbReference>
<keyword evidence="4 7" id="KW-0812">Transmembrane</keyword>
<evidence type="ECO:0000259" key="8">
    <source>
        <dbReference type="Pfam" id="PF00924"/>
    </source>
</evidence>
<evidence type="ECO:0000256" key="4">
    <source>
        <dbReference type="ARBA" id="ARBA00022692"/>
    </source>
</evidence>
<dbReference type="SUPFAM" id="SSF82861">
    <property type="entry name" value="Mechanosensitive channel protein MscS (YggB), transmembrane region"/>
    <property type="match status" value="1"/>
</dbReference>
<dbReference type="InterPro" id="IPR049142">
    <property type="entry name" value="MS_channel_1st"/>
</dbReference>
<feature type="domain" description="Mechanosensitive ion channel transmembrane helices 2/3" evidence="10">
    <location>
        <begin position="226"/>
        <end position="259"/>
    </location>
</feature>
<dbReference type="InterPro" id="IPR011014">
    <property type="entry name" value="MscS_channel_TM-2"/>
</dbReference>
<reference evidence="11 12" key="1">
    <citation type="submission" date="2020-03" db="EMBL/GenBank/DDBJ databases">
        <title>Genomic Encyclopedia of Type Strains, Phase IV (KMG-IV): sequencing the most valuable type-strain genomes for metagenomic binning, comparative biology and taxonomic classification.</title>
        <authorList>
            <person name="Goeker M."/>
        </authorList>
    </citation>
    <scope>NUCLEOTIDE SEQUENCE [LARGE SCALE GENOMIC DNA]</scope>
    <source>
        <strain evidence="11 12">DSM 19867</strain>
    </source>
</reference>
<sequence>MSMPGPLSSVDLSRLLSETPHKLLEQAQNPVVLGQLAWILLSGLIAYSVSKRLHGVLTRIAPKTLPAAWRAGLVLTAEFVAMPVLWLVLLWLAGGVELVFEVPLHFVGAAIDLVLAWICIRLLSSTVKSKAASVVIAISAWSIAALSILDLYTPLTRWMRAVDVYENKQHHITLFDAVSAVALLVVLLWLTRLLYGFLRRQIETAQSLTPSLKVLLTQLLQIFLPSMAVVIALQTVGVDLTTLTVAFGAIGLGVGLGLQRLVSNLVAGLSLLLGQTIKPGDILAYKGTFGYVTGMGARYVTLRTLGGVEHLIPNDHFLENGVENWTYSDNRLALSVSVGIAYESDPHQAVAECLAAIASVSRVLPEPKPSVVVKEFGDSAIGLEGYFWIADPRLGTSNVKSEVLLAIWDRFKTAGISMPYPHRDVRVVSMPDTEKRP</sequence>
<comment type="caution">
    <text evidence="11">The sequence shown here is derived from an EMBL/GenBank/DDBJ whole genome shotgun (WGS) entry which is preliminary data.</text>
</comment>
<comment type="subcellular location">
    <subcellularLocation>
        <location evidence="1">Cell membrane</location>
        <topology evidence="1">Multi-pass membrane protein</topology>
    </subcellularLocation>
</comment>
<feature type="domain" description="Mechanosensitive ion channel MscS C-terminal" evidence="9">
    <location>
        <begin position="335"/>
        <end position="418"/>
    </location>
</feature>
<evidence type="ECO:0000259" key="9">
    <source>
        <dbReference type="Pfam" id="PF21082"/>
    </source>
</evidence>
<keyword evidence="6 7" id="KW-0472">Membrane</keyword>
<dbReference type="SUPFAM" id="SSF82689">
    <property type="entry name" value="Mechanosensitive channel protein MscS (YggB), C-terminal domain"/>
    <property type="match status" value="1"/>
</dbReference>
<keyword evidence="3" id="KW-1003">Cell membrane</keyword>
<evidence type="ECO:0000256" key="5">
    <source>
        <dbReference type="ARBA" id="ARBA00022989"/>
    </source>
</evidence>
<dbReference type="InterPro" id="IPR052702">
    <property type="entry name" value="MscS-like_channel"/>
</dbReference>
<dbReference type="InterPro" id="IPR011066">
    <property type="entry name" value="MscS_channel_C_sf"/>
</dbReference>
<dbReference type="InterPro" id="IPR023408">
    <property type="entry name" value="MscS_beta-dom_sf"/>
</dbReference>
<dbReference type="GO" id="GO:0005886">
    <property type="term" value="C:plasma membrane"/>
    <property type="evidence" value="ECO:0007669"/>
    <property type="project" value="UniProtKB-SubCell"/>
</dbReference>
<dbReference type="PANTHER" id="PTHR30347">
    <property type="entry name" value="POTASSIUM CHANNEL RELATED"/>
    <property type="match status" value="1"/>
</dbReference>
<feature type="transmembrane region" description="Helical" evidence="7">
    <location>
        <begin position="104"/>
        <end position="124"/>
    </location>
</feature>
<keyword evidence="12" id="KW-1185">Reference proteome</keyword>
<keyword evidence="5 7" id="KW-1133">Transmembrane helix</keyword>
<feature type="transmembrane region" description="Helical" evidence="7">
    <location>
        <begin position="172"/>
        <end position="195"/>
    </location>
</feature>
<evidence type="ECO:0000313" key="11">
    <source>
        <dbReference type="EMBL" id="NIK89863.1"/>
    </source>
</evidence>
<feature type="transmembrane region" description="Helical" evidence="7">
    <location>
        <begin position="32"/>
        <end position="50"/>
    </location>
</feature>
<dbReference type="SUPFAM" id="SSF50182">
    <property type="entry name" value="Sm-like ribonucleoproteins"/>
    <property type="match status" value="1"/>
</dbReference>
<evidence type="ECO:0000256" key="7">
    <source>
        <dbReference type="SAM" id="Phobius"/>
    </source>
</evidence>
<dbReference type="Gene3D" id="3.30.70.100">
    <property type="match status" value="1"/>
</dbReference>
<dbReference type="Pfam" id="PF00924">
    <property type="entry name" value="MS_channel_2nd"/>
    <property type="match status" value="1"/>
</dbReference>
<dbReference type="InterPro" id="IPR006685">
    <property type="entry name" value="MscS_channel_2nd"/>
</dbReference>
<dbReference type="PANTHER" id="PTHR30347:SF1">
    <property type="entry name" value="MECHANOSENSITIVE CHANNEL MSCK"/>
    <property type="match status" value="1"/>
</dbReference>
<evidence type="ECO:0000256" key="1">
    <source>
        <dbReference type="ARBA" id="ARBA00004651"/>
    </source>
</evidence>
<feature type="transmembrane region" description="Helical" evidence="7">
    <location>
        <begin position="131"/>
        <end position="152"/>
    </location>
</feature>
<evidence type="ECO:0000259" key="10">
    <source>
        <dbReference type="Pfam" id="PF21088"/>
    </source>
</evidence>
<name>A0A846N2M4_9PROT</name>
<evidence type="ECO:0000256" key="2">
    <source>
        <dbReference type="ARBA" id="ARBA00008017"/>
    </source>
</evidence>
<protein>
    <submittedName>
        <fullName evidence="11">Small-conductance mechanosensitive channel</fullName>
    </submittedName>
</protein>
<dbReference type="InterPro" id="IPR010920">
    <property type="entry name" value="LSM_dom_sf"/>
</dbReference>
<gene>
    <name evidence="11" type="ORF">FHS83_003181</name>
</gene>
<proteinExistence type="inferred from homology"/>
<dbReference type="AlphaFoldDB" id="A0A846N2M4"/>
<evidence type="ECO:0000256" key="6">
    <source>
        <dbReference type="ARBA" id="ARBA00023136"/>
    </source>
</evidence>
<dbReference type="Pfam" id="PF21082">
    <property type="entry name" value="MS_channel_3rd"/>
    <property type="match status" value="1"/>
</dbReference>
<comment type="similarity">
    <text evidence="2">Belongs to the MscS (TC 1.A.23) family.</text>
</comment>
<evidence type="ECO:0000256" key="3">
    <source>
        <dbReference type="ARBA" id="ARBA00022475"/>
    </source>
</evidence>
<feature type="transmembrane region" description="Helical" evidence="7">
    <location>
        <begin position="215"/>
        <end position="234"/>
    </location>
</feature>
<dbReference type="Pfam" id="PF21088">
    <property type="entry name" value="MS_channel_1st"/>
    <property type="match status" value="1"/>
</dbReference>
<dbReference type="RefSeq" id="WP_167083916.1">
    <property type="nucleotide sequence ID" value="NZ_BAAADC010000001.1"/>
</dbReference>
<dbReference type="GO" id="GO:0008381">
    <property type="term" value="F:mechanosensitive monoatomic ion channel activity"/>
    <property type="evidence" value="ECO:0007669"/>
    <property type="project" value="UniProtKB-ARBA"/>
</dbReference>
<dbReference type="Gene3D" id="1.10.287.1260">
    <property type="match status" value="1"/>
</dbReference>
<dbReference type="Proteomes" id="UP000570514">
    <property type="component" value="Unassembled WGS sequence"/>
</dbReference>
<dbReference type="Gene3D" id="2.30.30.60">
    <property type="match status" value="1"/>
</dbReference>
<feature type="transmembrane region" description="Helical" evidence="7">
    <location>
        <begin position="71"/>
        <end position="92"/>
    </location>
</feature>
<feature type="domain" description="Mechanosensitive ion channel MscS" evidence="8">
    <location>
        <begin position="261"/>
        <end position="326"/>
    </location>
</feature>
<organism evidence="11 12">
    <name type="scientific">Rhizomicrobium palustre</name>
    <dbReference type="NCBI Taxonomy" id="189966"/>
    <lineage>
        <taxon>Bacteria</taxon>
        <taxon>Pseudomonadati</taxon>
        <taxon>Pseudomonadota</taxon>
        <taxon>Alphaproteobacteria</taxon>
        <taxon>Micropepsales</taxon>
        <taxon>Micropepsaceae</taxon>
        <taxon>Rhizomicrobium</taxon>
    </lineage>
</organism>
<evidence type="ECO:0000313" key="12">
    <source>
        <dbReference type="Proteomes" id="UP000570514"/>
    </source>
</evidence>